<dbReference type="KEGG" id="dpo:4817713"/>
<dbReference type="FunCoup" id="A0A6I8UL02">
    <property type="interactions" value="8"/>
</dbReference>
<dbReference type="GO" id="GO:0008278">
    <property type="term" value="C:cohesin complex"/>
    <property type="evidence" value="ECO:0007669"/>
    <property type="project" value="InterPro"/>
</dbReference>
<dbReference type="RefSeq" id="XP_001357130.3">
    <property type="nucleotide sequence ID" value="XM_001357094.4"/>
</dbReference>
<dbReference type="AlphaFoldDB" id="A0A6I8UL02"/>
<feature type="compositionally biased region" description="Basic residues" evidence="3">
    <location>
        <begin position="314"/>
        <end position="323"/>
    </location>
</feature>
<dbReference type="Proteomes" id="UP000001819">
    <property type="component" value="Chromosome 4"/>
</dbReference>
<dbReference type="PANTHER" id="PTHR12585:SF51">
    <property type="entry name" value="MEIOTIC RECOMBINATION PROTEIN REC8"/>
    <property type="match status" value="1"/>
</dbReference>
<keyword evidence="2" id="KW-0539">Nucleus</keyword>
<reference evidence="6" key="1">
    <citation type="submission" date="2025-08" db="UniProtKB">
        <authorList>
            <consortium name="RefSeq"/>
        </authorList>
    </citation>
    <scope>IDENTIFICATION</scope>
    <source>
        <strain evidence="6">MV-25-SWS-2005</strain>
        <tissue evidence="6">Whole body</tissue>
    </source>
</reference>
<keyword evidence="5" id="KW-1185">Reference proteome</keyword>
<dbReference type="GO" id="GO:0007062">
    <property type="term" value="P:sister chromatid cohesion"/>
    <property type="evidence" value="ECO:0007669"/>
    <property type="project" value="InterPro"/>
</dbReference>
<gene>
    <name evidence="6" type="primary">c(2)M</name>
</gene>
<dbReference type="InParanoid" id="A0A6I8UL02"/>
<dbReference type="GO" id="GO:0005634">
    <property type="term" value="C:nucleus"/>
    <property type="evidence" value="ECO:0007669"/>
    <property type="project" value="UniProtKB-SubCell"/>
</dbReference>
<sequence length="573" mass="64956">MLRTLDLARYESNLLEPCWKAGAAKSLRATGVGRNEIAAVNIVACCKQITDLIDENKLRRNETRSLNTRSKGYVNFKGITRLTHGVVHIYRSQVDTLLDDAKRLLDQMNHTTFDFVLTTKKTVVMKQAEGRTHRKRKHVITKQARVTLSKCPRIQEPALLDDDVLNHYRALMTDCQVWKAESTQEVVEESIELPRMVQETNLTITEEFAVYEDHSSVKEEGFGDAGQVDLTIFEELYPLKSLRHHSLSPNLTHTLDPKLDKRINPFGSSISDSVIQTIIQDNSTTSATTVYHRDADAPSLPSLPPHSPTDSYVPRKKSKKRGKQKKLIVDKCIKYSRDELIKHRHQYLYNHRNKVLKAPSPSKVLKSEKKLLSTLKNNFIFPDFLKRRQSHTLTVEQMETDCESILKTIFGDDYTDTLAKDVFGGLSELLIAANPGEIAAAVPPMSVGDIENNTPPPLLPVNVKAVTPVNNNHFYKHKTTIYEDNPFDSHDVMMDLLDTWRHFPDLKGIDANEFITSFPHRTKAALAFSHLLTLVRDNFISISKRPNSNEMDQITLGEQSNALIVNVALDKQS</sequence>
<proteinExistence type="predicted"/>
<dbReference type="InterPro" id="IPR006910">
    <property type="entry name" value="Rad21_Rec8_N"/>
</dbReference>
<evidence type="ECO:0000256" key="3">
    <source>
        <dbReference type="SAM" id="MobiDB-lite"/>
    </source>
</evidence>
<organism evidence="5 6">
    <name type="scientific">Drosophila pseudoobscura pseudoobscura</name>
    <name type="common">Fruit fly</name>
    <dbReference type="NCBI Taxonomy" id="46245"/>
    <lineage>
        <taxon>Eukaryota</taxon>
        <taxon>Metazoa</taxon>
        <taxon>Ecdysozoa</taxon>
        <taxon>Arthropoda</taxon>
        <taxon>Hexapoda</taxon>
        <taxon>Insecta</taxon>
        <taxon>Pterygota</taxon>
        <taxon>Neoptera</taxon>
        <taxon>Endopterygota</taxon>
        <taxon>Diptera</taxon>
        <taxon>Brachycera</taxon>
        <taxon>Muscomorpha</taxon>
        <taxon>Ephydroidea</taxon>
        <taxon>Drosophilidae</taxon>
        <taxon>Drosophila</taxon>
        <taxon>Sophophora</taxon>
    </lineage>
</organism>
<comment type="subcellular location">
    <subcellularLocation>
        <location evidence="1">Nucleus</location>
    </subcellularLocation>
</comment>
<accession>A0A6I8UL02</accession>
<evidence type="ECO:0000256" key="2">
    <source>
        <dbReference type="ARBA" id="ARBA00023242"/>
    </source>
</evidence>
<feature type="domain" description="Rad21/Rec8-like protein N-terminal" evidence="4">
    <location>
        <begin position="15"/>
        <end position="120"/>
    </location>
</feature>
<evidence type="ECO:0000313" key="5">
    <source>
        <dbReference type="Proteomes" id="UP000001819"/>
    </source>
</evidence>
<dbReference type="Pfam" id="PF04825">
    <property type="entry name" value="Rad21_Rec8_N"/>
    <property type="match status" value="1"/>
</dbReference>
<dbReference type="GO" id="GO:0003682">
    <property type="term" value="F:chromatin binding"/>
    <property type="evidence" value="ECO:0007669"/>
    <property type="project" value="TreeGrafter"/>
</dbReference>
<name>A0A6I8UL02_DROPS</name>
<evidence type="ECO:0000256" key="1">
    <source>
        <dbReference type="ARBA" id="ARBA00004123"/>
    </source>
</evidence>
<dbReference type="GO" id="GO:1990414">
    <property type="term" value="P:replication-born double-strand break repair via sister chromatid exchange"/>
    <property type="evidence" value="ECO:0007669"/>
    <property type="project" value="TreeGrafter"/>
</dbReference>
<protein>
    <submittedName>
        <fullName evidence="6">Uncharacterized protein c(2)M</fullName>
    </submittedName>
</protein>
<dbReference type="InterPro" id="IPR039781">
    <property type="entry name" value="Rad21/Rec8-like"/>
</dbReference>
<dbReference type="PANTHER" id="PTHR12585">
    <property type="entry name" value="SCC1 / RAD21 FAMILY MEMBER"/>
    <property type="match status" value="1"/>
</dbReference>
<evidence type="ECO:0000259" key="4">
    <source>
        <dbReference type="Pfam" id="PF04825"/>
    </source>
</evidence>
<evidence type="ECO:0000313" key="6">
    <source>
        <dbReference type="RefSeq" id="XP_001357130.3"/>
    </source>
</evidence>
<feature type="region of interest" description="Disordered" evidence="3">
    <location>
        <begin position="295"/>
        <end position="323"/>
    </location>
</feature>